<proteinExistence type="predicted"/>
<dbReference type="Proteomes" id="UP001186974">
    <property type="component" value="Unassembled WGS sequence"/>
</dbReference>
<gene>
    <name evidence="1" type="ORF">LTS18_001328</name>
</gene>
<comment type="caution">
    <text evidence="1">The sequence shown here is derived from an EMBL/GenBank/DDBJ whole genome shotgun (WGS) entry which is preliminary data.</text>
</comment>
<evidence type="ECO:0000313" key="2">
    <source>
        <dbReference type="Proteomes" id="UP001186974"/>
    </source>
</evidence>
<dbReference type="EMBL" id="JAWDJW010011959">
    <property type="protein sequence ID" value="KAK3044422.1"/>
    <property type="molecule type" value="Genomic_DNA"/>
</dbReference>
<reference evidence="1" key="1">
    <citation type="submission" date="2024-09" db="EMBL/GenBank/DDBJ databases">
        <title>Black Yeasts Isolated from many extreme environments.</title>
        <authorList>
            <person name="Coleine C."/>
            <person name="Stajich J.E."/>
            <person name="Selbmann L."/>
        </authorList>
    </citation>
    <scope>NUCLEOTIDE SEQUENCE</scope>
    <source>
        <strain evidence="1">CCFEE 5737</strain>
    </source>
</reference>
<accession>A0ACC3CT16</accession>
<sequence>MPTKSVAIIGAGPAGLVAAKNLLRCSTASFNVTIFEKKHHVGGMWGLEPGQQDGIVSPDMPTNLSRFTVAFSDLDWQSVDISEAKSEKRPLPMFPRAWQVGKYLQEYRRRYVPEDCIRFGSCVDSVQENEDLHKERRWSVRWTERADSDSVLETSNQNGRSMRKTQEGTFDHLIVASGFFSTPRPSSFQQPTSSTKTPYTAPKVIHSSQFRHISDIALPRDTPGSIVVIGGGMSGAEAAGNLAFQISNSKYSKLSTDFTNYQIYHVFSRPFYVLPTYLPQDPVTESKTQNRAPSFVPLDLTMFDLGRRPQQGPILPSNGLMSPERATSSHKFLRSVLGDDQSSLGSEAL</sequence>
<protein>
    <submittedName>
        <fullName evidence="1">Uncharacterized protein</fullName>
    </submittedName>
</protein>
<name>A0ACC3CT16_9PEZI</name>
<feature type="non-terminal residue" evidence="1">
    <location>
        <position position="349"/>
    </location>
</feature>
<evidence type="ECO:0000313" key="1">
    <source>
        <dbReference type="EMBL" id="KAK3044422.1"/>
    </source>
</evidence>
<keyword evidence="2" id="KW-1185">Reference proteome</keyword>
<organism evidence="1 2">
    <name type="scientific">Coniosporium uncinatum</name>
    <dbReference type="NCBI Taxonomy" id="93489"/>
    <lineage>
        <taxon>Eukaryota</taxon>
        <taxon>Fungi</taxon>
        <taxon>Dikarya</taxon>
        <taxon>Ascomycota</taxon>
        <taxon>Pezizomycotina</taxon>
        <taxon>Dothideomycetes</taxon>
        <taxon>Dothideomycetes incertae sedis</taxon>
        <taxon>Coniosporium</taxon>
    </lineage>
</organism>